<keyword evidence="3" id="KW-0238">DNA-binding</keyword>
<evidence type="ECO:0000313" key="7">
    <source>
        <dbReference type="Proteomes" id="UP000658514"/>
    </source>
</evidence>
<accession>A0ABR8A662</accession>
<comment type="similarity">
    <text evidence="1">Belongs to the LysR transcriptional regulatory family.</text>
</comment>
<dbReference type="PANTHER" id="PTHR30126">
    <property type="entry name" value="HTH-TYPE TRANSCRIPTIONAL REGULATOR"/>
    <property type="match status" value="1"/>
</dbReference>
<evidence type="ECO:0000256" key="2">
    <source>
        <dbReference type="ARBA" id="ARBA00023015"/>
    </source>
</evidence>
<dbReference type="SUPFAM" id="SSF53850">
    <property type="entry name" value="Periplasmic binding protein-like II"/>
    <property type="match status" value="1"/>
</dbReference>
<dbReference type="InterPro" id="IPR000847">
    <property type="entry name" value="LysR_HTH_N"/>
</dbReference>
<evidence type="ECO:0000259" key="5">
    <source>
        <dbReference type="PROSITE" id="PS50931"/>
    </source>
</evidence>
<dbReference type="Gene3D" id="3.40.190.290">
    <property type="match status" value="1"/>
</dbReference>
<dbReference type="EMBL" id="JACJQH010000010">
    <property type="protein sequence ID" value="MBD2195471.1"/>
    <property type="molecule type" value="Genomic_DNA"/>
</dbReference>
<reference evidence="6 7" key="1">
    <citation type="journal article" date="2020" name="ISME J.">
        <title>Comparative genomics reveals insights into cyanobacterial evolution and habitat adaptation.</title>
        <authorList>
            <person name="Chen M.Y."/>
            <person name="Teng W.K."/>
            <person name="Zhao L."/>
            <person name="Hu C.X."/>
            <person name="Zhou Y.K."/>
            <person name="Han B.P."/>
            <person name="Song L.R."/>
            <person name="Shu W.S."/>
        </authorList>
    </citation>
    <scope>NUCLEOTIDE SEQUENCE [LARGE SCALE GENOMIC DNA]</scope>
    <source>
        <strain evidence="6 7">FACHB-288</strain>
    </source>
</reference>
<dbReference type="PANTHER" id="PTHR30126:SF39">
    <property type="entry name" value="HTH-TYPE TRANSCRIPTIONAL REGULATOR CYSL"/>
    <property type="match status" value="1"/>
</dbReference>
<dbReference type="InterPro" id="IPR036388">
    <property type="entry name" value="WH-like_DNA-bd_sf"/>
</dbReference>
<keyword evidence="7" id="KW-1185">Reference proteome</keyword>
<dbReference type="Pfam" id="PF03466">
    <property type="entry name" value="LysR_substrate"/>
    <property type="match status" value="1"/>
</dbReference>
<organism evidence="6 7">
    <name type="scientific">Calothrix parietina FACHB-288</name>
    <dbReference type="NCBI Taxonomy" id="2692896"/>
    <lineage>
        <taxon>Bacteria</taxon>
        <taxon>Bacillati</taxon>
        <taxon>Cyanobacteriota</taxon>
        <taxon>Cyanophyceae</taxon>
        <taxon>Nostocales</taxon>
        <taxon>Calotrichaceae</taxon>
        <taxon>Calothrix</taxon>
    </lineage>
</organism>
<keyword evidence="4" id="KW-0804">Transcription</keyword>
<dbReference type="Gene3D" id="1.10.10.10">
    <property type="entry name" value="Winged helix-like DNA-binding domain superfamily/Winged helix DNA-binding domain"/>
    <property type="match status" value="1"/>
</dbReference>
<dbReference type="SUPFAM" id="SSF46785">
    <property type="entry name" value="Winged helix' DNA-binding domain"/>
    <property type="match status" value="1"/>
</dbReference>
<dbReference type="RefSeq" id="WP_190538493.1">
    <property type="nucleotide sequence ID" value="NZ_CAWPNO010000002.1"/>
</dbReference>
<evidence type="ECO:0000256" key="1">
    <source>
        <dbReference type="ARBA" id="ARBA00009437"/>
    </source>
</evidence>
<dbReference type="PROSITE" id="PS50931">
    <property type="entry name" value="HTH_LYSR"/>
    <property type="match status" value="1"/>
</dbReference>
<evidence type="ECO:0000313" key="6">
    <source>
        <dbReference type="EMBL" id="MBD2195471.1"/>
    </source>
</evidence>
<dbReference type="PRINTS" id="PR00039">
    <property type="entry name" value="HTHLYSR"/>
</dbReference>
<evidence type="ECO:0000256" key="4">
    <source>
        <dbReference type="ARBA" id="ARBA00023163"/>
    </source>
</evidence>
<dbReference type="InterPro" id="IPR036390">
    <property type="entry name" value="WH_DNA-bd_sf"/>
</dbReference>
<protein>
    <submittedName>
        <fullName evidence="6">LysR family transcriptional regulator</fullName>
    </submittedName>
</protein>
<dbReference type="Proteomes" id="UP000658514">
    <property type="component" value="Unassembled WGS sequence"/>
</dbReference>
<proteinExistence type="inferred from homology"/>
<comment type="caution">
    <text evidence="6">The sequence shown here is derived from an EMBL/GenBank/DDBJ whole genome shotgun (WGS) entry which is preliminary data.</text>
</comment>
<evidence type="ECO:0000256" key="3">
    <source>
        <dbReference type="ARBA" id="ARBA00023125"/>
    </source>
</evidence>
<dbReference type="InterPro" id="IPR005119">
    <property type="entry name" value="LysR_subst-bd"/>
</dbReference>
<sequence length="311" mass="35206">MTLEQLRIFLAVAEMLHFTRAAETLYITQPAVSAAIQSLETEYGVRLFHRIGRHIEITDAGKLLQREAQKILDHVELTKRGLKELNNLQRGELKIGASLTVGNYWLPEKISQFKQLYPGIFINCKLGNAEEICEGTAVGIYDLGLVTGDIKPSLQQSLEKAEIGRDRLQIVIGKSHPWYGRNEVYLEELFNTSWVMRESGSGAQQIFHHALQSWGIEPSNLDVVLNLTTSEMVKSVVESGVGAAAIPESMVKKELQLGTLHAVQIINRQKKCHNKLEIIQPVWKLKHRQRFHTRVMSAFEDMLIQEDMQVA</sequence>
<keyword evidence="2" id="KW-0805">Transcription regulation</keyword>
<name>A0ABR8A662_9CYAN</name>
<feature type="domain" description="HTH lysR-type" evidence="5">
    <location>
        <begin position="1"/>
        <end position="58"/>
    </location>
</feature>
<gene>
    <name evidence="6" type="ORF">H6G24_08215</name>
</gene>
<dbReference type="Pfam" id="PF00126">
    <property type="entry name" value="HTH_1"/>
    <property type="match status" value="1"/>
</dbReference>